<name>A0ABN3A5R3_9ACTN</name>
<dbReference type="EMBL" id="BAAANT010000041">
    <property type="protein sequence ID" value="GAA2154185.1"/>
    <property type="molecule type" value="Genomic_DNA"/>
</dbReference>
<dbReference type="RefSeq" id="WP_344468471.1">
    <property type="nucleotide sequence ID" value="NZ_BAAANT010000041.1"/>
</dbReference>
<proteinExistence type="predicted"/>
<accession>A0ABN3A5R3</accession>
<evidence type="ECO:0000256" key="1">
    <source>
        <dbReference type="SAM" id="Phobius"/>
    </source>
</evidence>
<protein>
    <submittedName>
        <fullName evidence="2">Uncharacterized protein</fullName>
    </submittedName>
</protein>
<comment type="caution">
    <text evidence="2">The sequence shown here is derived from an EMBL/GenBank/DDBJ whole genome shotgun (WGS) entry which is preliminary data.</text>
</comment>
<sequence>MRSIIPFGPGQPRRALVPGEMVIVVVIMILATALVIAGQTMAATLEFLGGAVFLACRTVKGLRDLPTAGI</sequence>
<evidence type="ECO:0000313" key="2">
    <source>
        <dbReference type="EMBL" id="GAA2154185.1"/>
    </source>
</evidence>
<keyword evidence="1" id="KW-0812">Transmembrane</keyword>
<reference evidence="2 3" key="1">
    <citation type="journal article" date="2019" name="Int. J. Syst. Evol. Microbiol.">
        <title>The Global Catalogue of Microorganisms (GCM) 10K type strain sequencing project: providing services to taxonomists for standard genome sequencing and annotation.</title>
        <authorList>
            <consortium name="The Broad Institute Genomics Platform"/>
            <consortium name="The Broad Institute Genome Sequencing Center for Infectious Disease"/>
            <person name="Wu L."/>
            <person name="Ma J."/>
        </authorList>
    </citation>
    <scope>NUCLEOTIDE SEQUENCE [LARGE SCALE GENOMIC DNA]</scope>
    <source>
        <strain evidence="2 3">JCM 14560</strain>
    </source>
</reference>
<keyword evidence="1" id="KW-1133">Transmembrane helix</keyword>
<evidence type="ECO:0000313" key="3">
    <source>
        <dbReference type="Proteomes" id="UP001422759"/>
    </source>
</evidence>
<gene>
    <name evidence="2" type="ORF">GCM10009760_52840</name>
</gene>
<organism evidence="2 3">
    <name type="scientific">Kitasatospora kazusensis</name>
    <dbReference type="NCBI Taxonomy" id="407974"/>
    <lineage>
        <taxon>Bacteria</taxon>
        <taxon>Bacillati</taxon>
        <taxon>Actinomycetota</taxon>
        <taxon>Actinomycetes</taxon>
        <taxon>Kitasatosporales</taxon>
        <taxon>Streptomycetaceae</taxon>
        <taxon>Kitasatospora</taxon>
    </lineage>
</organism>
<dbReference type="Proteomes" id="UP001422759">
    <property type="component" value="Unassembled WGS sequence"/>
</dbReference>
<feature type="transmembrane region" description="Helical" evidence="1">
    <location>
        <begin position="21"/>
        <end position="42"/>
    </location>
</feature>
<keyword evidence="3" id="KW-1185">Reference proteome</keyword>
<keyword evidence="1" id="KW-0472">Membrane</keyword>